<organism evidence="6">
    <name type="scientific">Phaffia rhodozyma</name>
    <name type="common">Yeast</name>
    <name type="synonym">Xanthophyllomyces dendrorhous</name>
    <dbReference type="NCBI Taxonomy" id="264483"/>
    <lineage>
        <taxon>Eukaryota</taxon>
        <taxon>Fungi</taxon>
        <taxon>Dikarya</taxon>
        <taxon>Basidiomycota</taxon>
        <taxon>Agaricomycotina</taxon>
        <taxon>Tremellomycetes</taxon>
        <taxon>Cystofilobasidiales</taxon>
        <taxon>Mrakiaceae</taxon>
        <taxon>Phaffia</taxon>
    </lineage>
</organism>
<feature type="compositionally biased region" description="Gly residues" evidence="4">
    <location>
        <begin position="929"/>
        <end position="953"/>
    </location>
</feature>
<feature type="compositionally biased region" description="Basic and acidic residues" evidence="4">
    <location>
        <begin position="1275"/>
        <end position="1286"/>
    </location>
</feature>
<dbReference type="Pfam" id="PF00072">
    <property type="entry name" value="Response_reg"/>
    <property type="match status" value="1"/>
</dbReference>
<feature type="compositionally biased region" description="Low complexity" evidence="4">
    <location>
        <begin position="1772"/>
        <end position="1785"/>
    </location>
</feature>
<feature type="region of interest" description="Disordered" evidence="4">
    <location>
        <begin position="494"/>
        <end position="533"/>
    </location>
</feature>
<evidence type="ECO:0000256" key="1">
    <source>
        <dbReference type="ARBA" id="ARBA00022553"/>
    </source>
</evidence>
<feature type="region of interest" description="Disordered" evidence="4">
    <location>
        <begin position="264"/>
        <end position="302"/>
    </location>
</feature>
<feature type="compositionally biased region" description="Low complexity" evidence="4">
    <location>
        <begin position="1261"/>
        <end position="1274"/>
    </location>
</feature>
<feature type="compositionally biased region" description="Polar residues" evidence="4">
    <location>
        <begin position="189"/>
        <end position="206"/>
    </location>
</feature>
<feature type="region of interest" description="Disordered" evidence="4">
    <location>
        <begin position="1034"/>
        <end position="1061"/>
    </location>
</feature>
<name>A0A0F7SIH3_PHARH</name>
<evidence type="ECO:0000259" key="5">
    <source>
        <dbReference type="PROSITE" id="PS50110"/>
    </source>
</evidence>
<dbReference type="FunFam" id="3.40.50.2300:FF:000146">
    <property type="entry name" value="Putative two-component response regulator SSK1p"/>
    <property type="match status" value="1"/>
</dbReference>
<dbReference type="PANTHER" id="PTHR45339:SF1">
    <property type="entry name" value="HYBRID SIGNAL TRANSDUCTION HISTIDINE KINASE J"/>
    <property type="match status" value="1"/>
</dbReference>
<keyword evidence="6" id="KW-0418">Kinase</keyword>
<feature type="compositionally biased region" description="Polar residues" evidence="4">
    <location>
        <begin position="147"/>
        <end position="156"/>
    </location>
</feature>
<dbReference type="Gene3D" id="3.40.50.2300">
    <property type="match status" value="1"/>
</dbReference>
<proteinExistence type="predicted"/>
<feature type="region of interest" description="Disordered" evidence="4">
    <location>
        <begin position="551"/>
        <end position="575"/>
    </location>
</feature>
<feature type="compositionally biased region" description="Acidic residues" evidence="4">
    <location>
        <begin position="211"/>
        <end position="225"/>
    </location>
</feature>
<keyword evidence="6" id="KW-0808">Transferase</keyword>
<feature type="region of interest" description="Disordered" evidence="4">
    <location>
        <begin position="146"/>
        <end position="237"/>
    </location>
</feature>
<feature type="modified residue" description="4-aspartylphosphate" evidence="3">
    <location>
        <position position="1517"/>
    </location>
</feature>
<feature type="compositionally biased region" description="Basic and acidic residues" evidence="4">
    <location>
        <begin position="738"/>
        <end position="754"/>
    </location>
</feature>
<keyword evidence="2" id="KW-0902">Two-component regulatory system</keyword>
<dbReference type="InterPro" id="IPR011006">
    <property type="entry name" value="CheY-like_superfamily"/>
</dbReference>
<evidence type="ECO:0000256" key="3">
    <source>
        <dbReference type="PROSITE-ProRule" id="PRU00169"/>
    </source>
</evidence>
<feature type="compositionally biased region" description="Basic and acidic residues" evidence="4">
    <location>
        <begin position="1748"/>
        <end position="1764"/>
    </location>
</feature>
<feature type="region of interest" description="Disordered" evidence="4">
    <location>
        <begin position="738"/>
        <end position="769"/>
    </location>
</feature>
<dbReference type="PANTHER" id="PTHR45339">
    <property type="entry name" value="HYBRID SIGNAL TRANSDUCTION HISTIDINE KINASE J"/>
    <property type="match status" value="1"/>
</dbReference>
<reference evidence="6" key="1">
    <citation type="submission" date="2014-08" db="EMBL/GenBank/DDBJ databases">
        <authorList>
            <person name="Sharma Rahul"/>
            <person name="Thines Marco"/>
        </authorList>
    </citation>
    <scope>NUCLEOTIDE SEQUENCE</scope>
</reference>
<dbReference type="EMBL" id="LN483345">
    <property type="protein sequence ID" value="CDZ98736.1"/>
    <property type="molecule type" value="Genomic_DNA"/>
</dbReference>
<evidence type="ECO:0000256" key="2">
    <source>
        <dbReference type="ARBA" id="ARBA00023012"/>
    </source>
</evidence>
<feature type="compositionally biased region" description="Low complexity" evidence="4">
    <location>
        <begin position="1711"/>
        <end position="1727"/>
    </location>
</feature>
<protein>
    <submittedName>
        <fullName evidence="6">Sensory transduction histidine kinase</fullName>
    </submittedName>
</protein>
<feature type="region of interest" description="Disordered" evidence="4">
    <location>
        <begin position="340"/>
        <end position="362"/>
    </location>
</feature>
<feature type="compositionally biased region" description="Polar residues" evidence="4">
    <location>
        <begin position="1668"/>
        <end position="1686"/>
    </location>
</feature>
<feature type="compositionally biased region" description="Polar residues" evidence="4">
    <location>
        <begin position="49"/>
        <end position="68"/>
    </location>
</feature>
<feature type="region of interest" description="Disordered" evidence="4">
    <location>
        <begin position="1"/>
        <end position="108"/>
    </location>
</feature>
<dbReference type="CDD" id="cd17546">
    <property type="entry name" value="REC_hyHK_CKI1_RcsC-like"/>
    <property type="match status" value="1"/>
</dbReference>
<dbReference type="GO" id="GO:0016301">
    <property type="term" value="F:kinase activity"/>
    <property type="evidence" value="ECO:0007669"/>
    <property type="project" value="UniProtKB-KW"/>
</dbReference>
<feature type="region of interest" description="Disordered" evidence="4">
    <location>
        <begin position="924"/>
        <end position="975"/>
    </location>
</feature>
<feature type="region of interest" description="Disordered" evidence="4">
    <location>
        <begin position="1254"/>
        <end position="1303"/>
    </location>
</feature>
<feature type="compositionally biased region" description="Polar residues" evidence="4">
    <location>
        <begin position="1728"/>
        <end position="1737"/>
    </location>
</feature>
<dbReference type="InterPro" id="IPR001789">
    <property type="entry name" value="Sig_transdc_resp-reg_receiver"/>
</dbReference>
<sequence length="1823" mass="194860">MGLGSSSKSHLSNNLQNMSISSEHHHDTQHTPSVQHSPTGRYPPAPTGTPASISSEDENNLQQQQSLTRPRLTTIAGSSDAERPASEPSIPGSSQMPSTHEWPQVDTFTPAPSYHLPVGHIGSIVSPSMDLFQSSIMSHMPHPSLHHTVSSITTPPISLRDPFDDGVNSFAHDPFANDGGSDPDEEDVNNTNGLSHGPSDDSSANASMLGDDGEVADESSPDDQTGDERQRASTSAGIYSYDLHRPVFSSASTTIIPAHAPHSQLQCPYSSTEPSSQRLSSSDAEDDEIPSINSSGLLPPSPPPFLRAFSAPVQPNKLRNLAHPNRRTSGSGQAYLHINNPASPSLTRQTTQGSNISTSKSDSHIIMPRRLSVTAYSPADDHLLSRPASSTAGSVSSASIPGQFPFALPAEGQQTGLYTLSLELADSIQAAIQTLLQLTPIHLFDSAKEQFSACSVQIPATSLTSLLTAMKNLNYLSEHIAPLCTDETLTKSPGQKAFSMAEEDPLSERERSKSSQSSRTWLTNKGGESNSDVLSSSIPLLEALKLSPGSPAPHLPISGSARRSDSRNSSSVSVNSLSSEPVSMFQDFDVGEMVQSVGDLVGGLAAQAGIDLVLFHGDVGMKHFSVKGDEGGVCYVLSHVIRQIFLVCQPGDAIEIGLHVTPQKSSCRAIDFPLNQDFLSRRRRTDSAISETEVPVATLEHRLSTSSLYSNASNDLVSEDSPLLCTFEIIHNINRSPLKKEESPIRTPSTEKDVSTPLVSTDNSRKTYFPGLTPLDTDTTDKHPQQALPPLPVLDSSLTKKMLKHISATLQVETDPTSTRRTFELALLMDKGSPVGEPAMLSEQEEAIRQPFSTFKLAREPTLSELHVFAETLRGKKVSLHASETSVFAKHLTSYLTSWGMDMRHIASDEQMDEAECWKSRDTTFRGDSGYGGSNSSLGGYGAQQGIGSGQGDGSPSNPPFESMASPLSQSEGTSGLGLDVLADSMVSSTSSSDDSSPSFIMIDDDVSVLRRRLLQVRAQTQLNLPLRIRSNKRPTLAGSRAKSSPAVRQILGPSSNSPPSGKRGVIIIHFTSLSNYSQVRDAIQSLLSPGSTRSLPEVMVIPKPVGPRRFLTSLHTAVNRPIVDPFFTPIATSPLSPSGSFGTGYGYFPPPPPPPASTNVPPPVIKQHGLSFTSPPMGEIPEFTRPIHPRTVSTGTVLEGIPPSSAADHPQPLHLSIPVPNFTSPIDLMADAANRYGDSARSGMLIQSPDGFPMGMFFDPSPRVPSGGRSRSSTLRDKDSLERRRSGANRPAIATFSPSVSAESLAKYSPTSHRAYRASTIESGLPVSSSRRDSGSHHSRKSPGLESQTSPLDRVVSPGASVPPTHSRLVRPKTSQDGTTLPGVLSHRNSNASRPRTPATEEAPVLPSQQARKASADFTPPISLSVSPPLETGGVLSPSVPPIKKAVKEKGKKKAVKDDGMIVPPINVLIVEDNPINQTILMTFMKKKKIKFGVANNGREAVDKWSSGGFHLILMDIQLPVMDGIEATREIRRLEKLNNIGVFPSTPASEKARTFSPSKEKASAALFRSSVIIVALTASSLQSDRVSALAAGCNDFLTKPVSLKWLERKIVEWGCMQALIDFVGWKRWRGSDRAETNDVSREFGAGADAQAKVLRGRLKIERARGKTSANASPSSSVQEPATKTGASGPPINIQQPTPHEEGAVRPSGTSESVDSEASPSSGSSSSQTIPLTNVPTSGPDVLSQKLEVAREEKEEIERREQLHLPKVIGRSRSSSNSTSPSIASVLYSDVASEKPEFSSSAAAMETDDTPTPVAPPASSNPQ</sequence>
<feature type="region of interest" description="Disordered" evidence="4">
    <location>
        <begin position="1321"/>
        <end position="1415"/>
    </location>
</feature>
<dbReference type="SUPFAM" id="SSF52172">
    <property type="entry name" value="CheY-like"/>
    <property type="match status" value="1"/>
</dbReference>
<feature type="region of interest" description="Disordered" evidence="4">
    <location>
        <begin position="1663"/>
        <end position="1823"/>
    </location>
</feature>
<evidence type="ECO:0000256" key="4">
    <source>
        <dbReference type="SAM" id="MobiDB-lite"/>
    </source>
</evidence>
<feature type="compositionally biased region" description="Polar residues" evidence="4">
    <location>
        <begin position="340"/>
        <end position="360"/>
    </location>
</feature>
<feature type="compositionally biased region" description="Polar residues" evidence="4">
    <location>
        <begin position="1"/>
        <end position="21"/>
    </location>
</feature>
<accession>A0A0F7SIH3</accession>
<dbReference type="PROSITE" id="PS50110">
    <property type="entry name" value="RESPONSE_REGULATORY"/>
    <property type="match status" value="1"/>
</dbReference>
<keyword evidence="1 3" id="KW-0597">Phosphoprotein</keyword>
<feature type="compositionally biased region" description="Polar residues" evidence="4">
    <location>
        <begin position="264"/>
        <end position="282"/>
    </location>
</feature>
<dbReference type="GO" id="GO:0000156">
    <property type="term" value="F:phosphorelay response regulator activity"/>
    <property type="evidence" value="ECO:0007669"/>
    <property type="project" value="UniProtKB-ARBA"/>
</dbReference>
<evidence type="ECO:0000313" key="6">
    <source>
        <dbReference type="EMBL" id="CDZ98736.1"/>
    </source>
</evidence>
<feature type="compositionally biased region" description="Polar residues" evidence="4">
    <location>
        <begin position="520"/>
        <end position="533"/>
    </location>
</feature>
<dbReference type="SMART" id="SM00448">
    <property type="entry name" value="REC"/>
    <property type="match status" value="1"/>
</dbReference>
<feature type="domain" description="Response regulatory" evidence="5">
    <location>
        <begin position="1468"/>
        <end position="1615"/>
    </location>
</feature>